<reference evidence="1" key="1">
    <citation type="submission" date="2021-05" db="EMBL/GenBank/DDBJ databases">
        <authorList>
            <person name="Stam R."/>
        </authorList>
    </citation>
    <scope>NUCLEOTIDE SEQUENCE</scope>
    <source>
        <strain evidence="1">CS162</strain>
    </source>
</reference>
<dbReference type="EMBL" id="CAJRGZ010000017">
    <property type="protein sequence ID" value="CAG5156485.1"/>
    <property type="molecule type" value="Genomic_DNA"/>
</dbReference>
<proteinExistence type="predicted"/>
<dbReference type="OrthoDB" id="3664170at2759"/>
<accession>A0A8J2I568</accession>
<organism evidence="1 2">
    <name type="scientific">Alternaria atra</name>
    <dbReference type="NCBI Taxonomy" id="119953"/>
    <lineage>
        <taxon>Eukaryota</taxon>
        <taxon>Fungi</taxon>
        <taxon>Dikarya</taxon>
        <taxon>Ascomycota</taxon>
        <taxon>Pezizomycotina</taxon>
        <taxon>Dothideomycetes</taxon>
        <taxon>Pleosporomycetidae</taxon>
        <taxon>Pleosporales</taxon>
        <taxon>Pleosporineae</taxon>
        <taxon>Pleosporaceae</taxon>
        <taxon>Alternaria</taxon>
        <taxon>Alternaria sect. Ulocladioides</taxon>
    </lineage>
</organism>
<dbReference type="RefSeq" id="XP_043167828.1">
    <property type="nucleotide sequence ID" value="XM_043311893.1"/>
</dbReference>
<dbReference type="AlphaFoldDB" id="A0A8J2I568"/>
<keyword evidence="2" id="KW-1185">Reference proteome</keyword>
<protein>
    <submittedName>
        <fullName evidence="1">Uncharacterized protein</fullName>
    </submittedName>
</protein>
<evidence type="ECO:0000313" key="2">
    <source>
        <dbReference type="Proteomes" id="UP000676310"/>
    </source>
</evidence>
<comment type="caution">
    <text evidence="1">The sequence shown here is derived from an EMBL/GenBank/DDBJ whole genome shotgun (WGS) entry which is preliminary data.</text>
</comment>
<sequence>MAHDYRFPLDHEDKKLIRFDNPYFDSRKAQSTLSIPPTDAPVDYVEVATQFLEAEYTNPDSPIHQDPKLLTPPEPDDILPKPLKTAVEVFNAARIWLKCPLDHAIVMRYPIELAQRNGCLGDVRVTLYYESSTRTHAPRMVMLVKWLSPNTLGGIVQDDVIDRRYVDEAKALNS</sequence>
<name>A0A8J2I568_9PLEO</name>
<gene>
    <name evidence="1" type="ORF">ALTATR162_LOCUS4283</name>
</gene>
<dbReference type="GeneID" id="67015933"/>
<evidence type="ECO:0000313" key="1">
    <source>
        <dbReference type="EMBL" id="CAG5156485.1"/>
    </source>
</evidence>
<dbReference type="Proteomes" id="UP000676310">
    <property type="component" value="Unassembled WGS sequence"/>
</dbReference>